<dbReference type="Proteomes" id="UP000050791">
    <property type="component" value="Unassembled WGS sequence"/>
</dbReference>
<evidence type="ECO:0000256" key="1">
    <source>
        <dbReference type="ARBA" id="ARBA00022723"/>
    </source>
</evidence>
<evidence type="ECO:0000259" key="6">
    <source>
        <dbReference type="PROSITE" id="PS51157"/>
    </source>
</evidence>
<feature type="compositionally biased region" description="Low complexity" evidence="5">
    <location>
        <begin position="1123"/>
        <end position="1133"/>
    </location>
</feature>
<feature type="compositionally biased region" description="Low complexity" evidence="5">
    <location>
        <begin position="2053"/>
        <end position="2071"/>
    </location>
</feature>
<feature type="region of interest" description="Disordered" evidence="5">
    <location>
        <begin position="2502"/>
        <end position="2539"/>
    </location>
</feature>
<feature type="region of interest" description="Disordered" evidence="5">
    <location>
        <begin position="1525"/>
        <end position="1548"/>
    </location>
</feature>
<feature type="compositionally biased region" description="Low complexity" evidence="5">
    <location>
        <begin position="952"/>
        <end position="972"/>
    </location>
</feature>
<dbReference type="Pfam" id="PF02207">
    <property type="entry name" value="zf-UBR"/>
    <property type="match status" value="1"/>
</dbReference>
<feature type="region of interest" description="Disordered" evidence="5">
    <location>
        <begin position="1107"/>
        <end position="1154"/>
    </location>
</feature>
<proteinExistence type="predicted"/>
<feature type="compositionally biased region" description="Basic and acidic residues" evidence="5">
    <location>
        <begin position="2900"/>
        <end position="2909"/>
    </location>
</feature>
<feature type="region of interest" description="Disordered" evidence="5">
    <location>
        <begin position="4195"/>
        <end position="4214"/>
    </location>
</feature>
<evidence type="ECO:0000256" key="4">
    <source>
        <dbReference type="PROSITE-ProRule" id="PRU00508"/>
    </source>
</evidence>
<feature type="compositionally biased region" description="Polar residues" evidence="5">
    <location>
        <begin position="1309"/>
        <end position="1324"/>
    </location>
</feature>
<dbReference type="InterPro" id="IPR045189">
    <property type="entry name" value="UBR4-like"/>
</dbReference>
<dbReference type="SMART" id="SM00396">
    <property type="entry name" value="ZnF_UBR1"/>
    <property type="match status" value="1"/>
</dbReference>
<evidence type="ECO:0000313" key="7">
    <source>
        <dbReference type="Proteomes" id="UP000050791"/>
    </source>
</evidence>
<feature type="region of interest" description="Disordered" evidence="5">
    <location>
        <begin position="2898"/>
        <end position="2937"/>
    </location>
</feature>
<dbReference type="GO" id="GO:0008270">
    <property type="term" value="F:zinc ion binding"/>
    <property type="evidence" value="ECO:0007669"/>
    <property type="project" value="UniProtKB-KW"/>
</dbReference>
<evidence type="ECO:0000313" key="8">
    <source>
        <dbReference type="WBParaSite" id="SMTH1_28580.1"/>
    </source>
</evidence>
<dbReference type="CDD" id="cd19680">
    <property type="entry name" value="UBR-box_UBR4"/>
    <property type="match status" value="1"/>
</dbReference>
<keyword evidence="1" id="KW-0479">Metal-binding</keyword>
<feature type="compositionally biased region" description="Polar residues" evidence="5">
    <location>
        <begin position="2910"/>
        <end position="2937"/>
    </location>
</feature>
<feature type="region of interest" description="Disordered" evidence="5">
    <location>
        <begin position="2637"/>
        <end position="2656"/>
    </location>
</feature>
<keyword evidence="3" id="KW-0862">Zinc</keyword>
<evidence type="ECO:0000256" key="3">
    <source>
        <dbReference type="ARBA" id="ARBA00022833"/>
    </source>
</evidence>
<organism evidence="7 8">
    <name type="scientific">Schistosoma mattheei</name>
    <dbReference type="NCBI Taxonomy" id="31246"/>
    <lineage>
        <taxon>Eukaryota</taxon>
        <taxon>Metazoa</taxon>
        <taxon>Spiralia</taxon>
        <taxon>Lophotrochozoa</taxon>
        <taxon>Platyhelminthes</taxon>
        <taxon>Trematoda</taxon>
        <taxon>Digenea</taxon>
        <taxon>Strigeidida</taxon>
        <taxon>Schistosomatoidea</taxon>
        <taxon>Schistosomatidae</taxon>
        <taxon>Schistosoma</taxon>
    </lineage>
</organism>
<evidence type="ECO:0000256" key="2">
    <source>
        <dbReference type="ARBA" id="ARBA00022771"/>
    </source>
</evidence>
<dbReference type="PANTHER" id="PTHR21725">
    <property type="entry name" value="E3 UBIQUITIN-PROTEIN LIGASE UBR4"/>
    <property type="match status" value="1"/>
</dbReference>
<keyword evidence="2" id="KW-0863">Zinc-finger</keyword>
<accession>A0AA85B5A3</accession>
<feature type="region of interest" description="Disordered" evidence="5">
    <location>
        <begin position="947"/>
        <end position="973"/>
    </location>
</feature>
<dbReference type="PANTHER" id="PTHR21725:SF1">
    <property type="entry name" value="E3 UBIQUITIN-PROTEIN LIGASE UBR4"/>
    <property type="match status" value="1"/>
</dbReference>
<feature type="region of interest" description="Disordered" evidence="5">
    <location>
        <begin position="4803"/>
        <end position="4838"/>
    </location>
</feature>
<feature type="region of interest" description="Disordered" evidence="5">
    <location>
        <begin position="2051"/>
        <end position="2080"/>
    </location>
</feature>
<reference evidence="8" key="1">
    <citation type="submission" date="2023-11" db="UniProtKB">
        <authorList>
            <consortium name="WormBaseParasite"/>
        </authorList>
    </citation>
    <scope>IDENTIFICATION</scope>
</reference>
<feature type="compositionally biased region" description="Polar residues" evidence="5">
    <location>
        <begin position="4803"/>
        <end position="4828"/>
    </location>
</feature>
<name>A0AA85B5A3_9TREM</name>
<feature type="compositionally biased region" description="Polar residues" evidence="5">
    <location>
        <begin position="2550"/>
        <end position="2563"/>
    </location>
</feature>
<feature type="compositionally biased region" description="Low complexity" evidence="5">
    <location>
        <begin position="2583"/>
        <end position="2595"/>
    </location>
</feature>
<feature type="region of interest" description="Disordered" evidence="5">
    <location>
        <begin position="2578"/>
        <end position="2603"/>
    </location>
</feature>
<sequence length="5045" mass="566565">MTKLLTDDGTLEKFRWMCFFVFDSCTDERPVSAKEVEQLLEFLCDLEGSEYVSFGVILIYCRNAYCFESEVSNKLKTTLLCATSGLLIKNVSELTHMNIKAPGTSMVRQLITLLSDENKDDVEYISTTLCSLFCLEPIPVNQLKIVERLCDSDRELLKKWKDIVPDKKGSPKGTKLLVKHRESSLAYELWNEITQNTKQIQGNSDFCTVNTRNEFAICCVQTFWSCGGWQHVLNNLDAISPILVSDDVNNVHARLKIISSLSQLFLIASLEIPYIQLTNTVPTSDSLLLDDNFRPQQQMFVSVPEEIVTHWIESISKTIQSCCLWFANYILYSELSDVVLNRRVLLDEILVDLTFLYQQHLGRLVSCQMNSKFFEITKSLNFGTGLMMLNLFAKSLPNILPADQSDLLCLIESLNKWDRQLNLVPIKPLLLKYFSQLFKFSLTLLASGDSEYFRYGSDFSVTQNSDILSSSLPSLPFLLSSSDDLSLFNRNIKYYLDQKFDPNEFINQSEKPSSLSRLFVMCGHHLHVDLMRILSEMFNVIQEHSRRLSCSSYQQYLRKDSSTNLYQDLQIDDFKFFLKCTKQGLHFLNDLLLARSNLLKYQLSNDSMPIKESSSEDNLEFISVIGFYLSKMIIYADETVMHELINPTSSSSYSMECRFSILDEELSHLIYAFTSCHGITDCALKHLGYSLSTGSHIISKESGFSMNSTMLVNNWPLWTESHVFCLLSGHMLSILRVTDSIIILEESIKSFWSNFLTSIQNTILSTWESSIIKKITVIEHYMIDIHPNLLQFACFLAGQTPGLTAKKQLLILLTQLFCDLHKTIWKKQYRHQQQFITESSNVHISSVKQQITHVYYLWLRLIVILRYMLHYFYIPPNYLSHQLKPCMFLQPDQNNNKQKKCMIWEYSTIAHLSSKIHPYFLPLPLTDNNNDIPFFYDLLTAANQSSSGVDQSTNLTSAGSSSSKRTGTSLSLPSPDGLAVSSLASLNNYHDLFTSLLDYMSSLLLTDSFNKMLTNPDPILTECCQLPLCTYGLALNWRLLEILPPPQELLKDLSLFIHLLTIKPSQKTVINLQSVSKIFLSPSYYLYLIILLDRIQQNPTQPTFQFSSGFATDDSLPPKSKSESSTVKSTNTSAITTGGGNANIPSVTSSRSSMSSSSAYSLLDSRANLLKELKRLIHAQCSSKLSNDGESEEAKANVIEGEINKLISLVHPIALFSFLFECGFLQVKSFSLVLDSIKKSFNGITVGQLSYLCSLFQFLGTLTSQLSVLNDSKSTKPLNTSKSYTDTVEPVKRAGKHRTRHAAGKGRTVCSTETTKQSNNSIETTTPKEKKSICLLDTAVLDSTLQDTLVSSVNSTIGNSTNTSGDKNLTSKELSAMYSHSLHTGHNLLITSLQIMYKLCYHIRSELGLPNWNDVYINESFVSGPSTIENIGSLTLLCPNRLMKENYLPFNFTSNLLARRRLANSLRLATVIYGKQFGLLNEVATKCNSNKCIELNQFNSNLSQCFYQILTYQYELTVYQLTTKNDHSSDDGSIKSSNATTSTVNETKSTTANTTPEFAKHLANRLKLFQACCLLKHIYELCTSLVKQLFNLQEKICYSNDFDIEPTMYKESHYGLQLIATMHYDPIFTALHIDLICNNEEVEKMSLSVAQYLAYLCCIHRTMSTSKLSSPCKINNAEGQVKKILDSCQLKKLISRSLEDRLVYIVCCMARCLSNSGKSPLESRVCSYVCREVMGFLEVVLGNHRILKQFLLSPSSSSSIDVNRNNKNITMNENSSSVASHDSNTQSILTIIQRTIFNKELFMSLFSSSSMSRIPHQDVYLLNGIRISNGPPSLTYQMSSLRLLCVLLMRAINASSKTRCNFTELVKLALESCIFNPWKSLVSETNKTKTLSSYWLENILPNMELFDQNNDTELWFTDLLNNHNYLLSHNQDSFLLSFETEEDLLTNDIFNSTINNINTAYRNLNCEDHVNVNWLLDANVASMVNNTTHLINEWKQKRCLYYIALYFERFTRLLTSNWTDDVSLREKYCNHLLTSAISIWRSRVTSKSSRNNTVTTTKCSKSPSSSTSITSAAQEEPENVKQSATVEHLYDLTFLPYAITSLHCLSFGFTTGSVHSKLFGFFTYCANICYELIMKPEINKEVGELVCLNDINLLLSMSLQHYKQASLICSLQSIYFYISTMIVVLNPNCQPKPTDNIYSSLMNATSSSVRLDYWPNFVYTQPGLFSNTFMNNDESENSYALPNYLAKSFYSKTRAFSHLLSFHFTHNCKSAFRKNWNQLGLWNVKSHLPNVSAQSNEFLKTKLTYEIDQLSDNDISDDFDDCLEDEVYSSFPGPLINDSMCTYVATQKMFIDQHWYHCFTCNLQESHGVCSVCAKVCHSGHDLSYAKFSGFFCDCGAGQNGDSFCQAMTSRVISNKDSFPVNMIKDRNNIFLQYMNDKELNYYLPWLTDGYHPFILSPASSKEFHDPYHHHSSISNANVTDGHRTSMHSVIDRHDSRLIPLGSKLVKRRRKESSSLIETQDDTAISRPRSVPGINNSGVNASISSDTSLNAHGSYQSTNQSNIRPLWRPITSVGGTDSFATRSSLSHQQTSSSVSNRPNNLRRTGAVRLRKISSDVHSGPRVLKTFQMTQQQSKISITQPTQQNVSHSSNHLSHNIDKSCKPSVIIPITSSISSRFSPCYDNNGDSIHNEQDIGIRIRNIHHFLNVCDNFNCNAIKRKRKYSKRLTANTTTINTSTGSLETDSNRFHYTQLVPNEMKLIEHVRRQIDTDETGACRSQLTMMLFTCDIVSQAAEILMGFGKSEAKGLLNHFMDCSRTNEVELKSSTRLSKLKRMLLSERDNKPVIRMCSNITTPVPSMSVQDVTLWRRIILAGHQLFRSTAPISAYDFNKYLTPHSPRLRNTSEEIDHSTVSRSVQPIPSNRHTLTSSTDYLSSHTTVSPGRLVKQSLSDSMSTNVPPLSSSSMSTTPINAIVSLPALSMSATNNAPRCTSSSSSNPVLLIQALASILAGSESSTSTRGGLIFPSLSSGVSLDAQHLNGNNISFLPPSTALSLRELFGSRISNNGSSLPTTGSIMSKTATSLNGAVGSSGAAVTCVLRLPTPTRSTCSYFLVVASTGPRSLVSGTDTGIISNTPTSDGLKGSRSPFGQRGLISIYNLDKLLIQIAEKQDRGLKEIAKLKFITALLQSRHSELKIESDNENKVKSNTDIITTELATSLNAMSKEMNQHLKQLSVSLNNLPKISTATAGILISSMTVNPSCSSTFVICGLWECVVMSLSSAGQICGRISVIPVVGTRREQIIKAIWLPNSINLLAILTDHLFNKPKYHFKPVDGSFCDATFIRLPLQSMQQRGKEEILTNRCDTSMSENGYDYDNVSDSLEQIKTNNRNDRDTSKTENVDDYDNVRGSHEWDIHLLVMANMGSILHQRLGPLCLSFLGPFFLAESLEWDINSLKMNPNTTTSSGDLGTIPELTLDRLTGVLGGGGVSVQYINSMGLLLHSYQSGHSIASGIKLFNTTDNSTAQTLQQNRKELCITHSFLLAVGPRRGDGNVPTTGVGYVTPSAKFHKNSPVIHPETCYIDSDNLLISLLLAAHSAIDPSLQQSTSSSSSSLSCTHPNQKSIIPSIGPLYRWTEIDDHPGLVSALSKIPLVPNSSLQHQSFLMAFEPDQIWIQHLFVHPSSRLFNIHDSTIKNLTTTTTTSKLLPTSTTTATTTTISSATNTTTNTATTTSTTLTTTTATNNLSGNINVHNLDRSEAGQMSSASTQLLDSFSFHWFGSPEYVGRTLTFLLTSDGHLLINASAPRSSIYTSKNINKCKPEEKTPNYHLSVLPGQYWLQNDFSEKPISVGRGCLSNGPNTIVSLLCNLPKGVLWDLATTSFYQLSESFKCSNQQQNPVPRKRSLTIINENTIETLQKYFIESPAFGPLPIDFFEHVSETHEIDFGGPDLLQFYNYEQLRRRLTTPGNLVTGAGTCTRFINNYCRDDKLHVGSRNSTLSRASIGLNAKSKDSSTSIGQQSQQHIAYIIDIYNRRSNDTLIAGLRVTLPGLSSPSSIDENTSRWPRFFKLFNRTIFVPLPYPGMTSGRTIDLPLYRCEMLKSSEFLQLVVGTSDDPEDMTCIDCIMVYSIGRDLVSSLSSHSSPTVKLLGEKQLIHTNHHLNPDKLSKKKLQTLPLNESNCNKKVKGPMDLFVLKNTTTSTTNDNDDDSIGECNIDDNNDDNGMHENLSDAVIDSEEFDKMNNAFEQSLAFRLDRLFGTGFVTELVCNDHKSNSKKTSHSRLPQLSISKPFPPPPSTIFALSNSMYCSHFISMDNSTLSTTLSPLSSIPLCLIRDYCGLTASIANMLCAIVNMGITSKSEHNPNLTGFKIILSSLRKTFDKYNNNSGGFDGSIQFRQTVENEKKPPTSLNILLVEIMKFLNWISLLNSSTCSLFNIQPTLMISLSMHLYQLAFMTTRFLNIEELKISNNNCYTYNFNNIECILNEILYHPLNYSWKQLTDNMSNTDANVDDMISKHYLTIKSIRLIRQFSMEIYHFLHINPLHLIKWLSNQHQHYQSTNDNISFYTVINHLFNLFISNLPVPTNTSHIIDPIWSAKFDLFSLTLEQDIAQLSSVINKNLQNCKDCLSVSSSSSSSPLDLRPKSYYNKSIRCFMNPLTRSLYTLFLCTIIDDQLPDDGDDNKKLDELIMKSLIELPSENNHHHGKQTKPLNIDFLNYYGKLLITMLTHSNILVSSATRDALCRLIINARPKCRITWFKNHSSLSHRYNSCYRKSSVSRSSESKFTKPLSERNISQNTDTDLLSVKGSNLAYTSLGSNTPTTPTVSSGRSFQSRTTPYSGRRRPPREYHSLHPSQLIDVLINEENPGSRELISLDDLDNVDSHQLTSLIDNHQETIGRWSSRSGTTTNRQRRSSHFLRILNQPPSIPIWEGETRSLISNSTTTFNANEPIHFMDMENDIVDDCDQSDMNLDTDLNNSDNYLLSEFLDLGGFEPSISALREESDDDRAYRILRLCRRIWGSRRIVSLRQMVADSESGGENEFDSRINLGLMKTMKF</sequence>
<feature type="domain" description="UBR-type" evidence="6">
    <location>
        <begin position="2339"/>
        <end position="2410"/>
    </location>
</feature>
<feature type="compositionally biased region" description="Low complexity" evidence="5">
    <location>
        <begin position="2644"/>
        <end position="2653"/>
    </location>
</feature>
<dbReference type="InterPro" id="IPR003126">
    <property type="entry name" value="Znf_UBR"/>
</dbReference>
<feature type="compositionally biased region" description="Basic residues" evidence="5">
    <location>
        <begin position="1293"/>
        <end position="1304"/>
    </location>
</feature>
<feature type="compositionally biased region" description="Acidic residues" evidence="5">
    <location>
        <begin position="4196"/>
        <end position="4212"/>
    </location>
</feature>
<dbReference type="WBParaSite" id="SMTH1_28580.1">
    <property type="protein sequence ID" value="SMTH1_28580.1"/>
    <property type="gene ID" value="SMTH1_28580"/>
</dbReference>
<evidence type="ECO:0000256" key="5">
    <source>
        <dbReference type="SAM" id="MobiDB-lite"/>
    </source>
</evidence>
<dbReference type="InterPro" id="IPR047509">
    <property type="entry name" value="UBR4-like_UBR-box"/>
</dbReference>
<feature type="region of interest" description="Disordered" evidence="5">
    <location>
        <begin position="1279"/>
        <end position="1324"/>
    </location>
</feature>
<feature type="region of interest" description="Disordered" evidence="5">
    <location>
        <begin position="2550"/>
        <end position="2569"/>
    </location>
</feature>
<feature type="zinc finger region" description="UBR-type" evidence="4">
    <location>
        <begin position="2339"/>
        <end position="2410"/>
    </location>
</feature>
<dbReference type="PROSITE" id="PS51157">
    <property type="entry name" value="ZF_UBR"/>
    <property type="match status" value="1"/>
</dbReference>
<protein>
    <recommendedName>
        <fullName evidence="6">UBR-type domain-containing protein</fullName>
    </recommendedName>
</protein>